<dbReference type="Proteomes" id="UP001311915">
    <property type="component" value="Unassembled WGS sequence"/>
</dbReference>
<evidence type="ECO:0000313" key="3">
    <source>
        <dbReference type="Proteomes" id="UP001311915"/>
    </source>
</evidence>
<gene>
    <name evidence="2" type="ORF">R3W88_020204</name>
</gene>
<dbReference type="AlphaFoldDB" id="A0AAV9KQQ7"/>
<keyword evidence="3" id="KW-1185">Reference proteome</keyword>
<sequence length="104" mass="11815">MAVYHLGVAGVRQLARPIACAMGKGVNMHPSLQRTLAQTAKTHKTAEKEVIEMVAEHLVIHTIALSALVYYITSNDQEIERKQKELDELKQEVQQQHQKFLLLR</sequence>
<proteinExistence type="predicted"/>
<organism evidence="2 3">
    <name type="scientific">Solanum pinnatisectum</name>
    <name type="common">tansyleaf nightshade</name>
    <dbReference type="NCBI Taxonomy" id="50273"/>
    <lineage>
        <taxon>Eukaryota</taxon>
        <taxon>Viridiplantae</taxon>
        <taxon>Streptophyta</taxon>
        <taxon>Embryophyta</taxon>
        <taxon>Tracheophyta</taxon>
        <taxon>Spermatophyta</taxon>
        <taxon>Magnoliopsida</taxon>
        <taxon>eudicotyledons</taxon>
        <taxon>Gunneridae</taxon>
        <taxon>Pentapetalae</taxon>
        <taxon>asterids</taxon>
        <taxon>lamiids</taxon>
        <taxon>Solanales</taxon>
        <taxon>Solanaceae</taxon>
        <taxon>Solanoideae</taxon>
        <taxon>Solaneae</taxon>
        <taxon>Solanum</taxon>
    </lineage>
</organism>
<evidence type="ECO:0000313" key="2">
    <source>
        <dbReference type="EMBL" id="KAK4714297.1"/>
    </source>
</evidence>
<feature type="coiled-coil region" evidence="1">
    <location>
        <begin position="72"/>
        <end position="99"/>
    </location>
</feature>
<keyword evidence="1" id="KW-0175">Coiled coil</keyword>
<accession>A0AAV9KQQ7</accession>
<comment type="caution">
    <text evidence="2">The sequence shown here is derived from an EMBL/GenBank/DDBJ whole genome shotgun (WGS) entry which is preliminary data.</text>
</comment>
<protein>
    <submittedName>
        <fullName evidence="2">Uncharacterized protein</fullName>
    </submittedName>
</protein>
<reference evidence="2 3" key="1">
    <citation type="submission" date="2023-10" db="EMBL/GenBank/DDBJ databases">
        <title>Genome-Wide Identification Analysis in wild type Solanum Pinnatisectum Reveals Some Genes Defensing Phytophthora Infestans.</title>
        <authorList>
            <person name="Sun C."/>
        </authorList>
    </citation>
    <scope>NUCLEOTIDE SEQUENCE [LARGE SCALE GENOMIC DNA]</scope>
    <source>
        <strain evidence="2">LQN</strain>
        <tissue evidence="2">Leaf</tissue>
    </source>
</reference>
<evidence type="ECO:0000256" key="1">
    <source>
        <dbReference type="SAM" id="Coils"/>
    </source>
</evidence>
<dbReference type="EMBL" id="JAWPEI010000010">
    <property type="protein sequence ID" value="KAK4714297.1"/>
    <property type="molecule type" value="Genomic_DNA"/>
</dbReference>
<name>A0AAV9KQQ7_9SOLN</name>